<sequence length="184" mass="20719">MSMRQEGGEVVVTLTLVEMLNGANIGVIRHHESVSNNRASANVWQEDRRSGLSIHVEGAMGEICAAKVRDKYYEGTVNSFKGADIGENIQVRCTNSHNRRLWMFKNDNPDHFYVLVTGVAPTFKVRGWIYGHEGQKEEYLESHNGQREIYYIPTKILRPIGIKPKEKINDFTTQPAATNGDAKG</sequence>
<proteinExistence type="predicted"/>
<gene>
    <name evidence="1" type="ORF">UFOVP231_46</name>
</gene>
<accession>A0A6J7WPY5</accession>
<organism evidence="1">
    <name type="scientific">uncultured Caudovirales phage</name>
    <dbReference type="NCBI Taxonomy" id="2100421"/>
    <lineage>
        <taxon>Viruses</taxon>
        <taxon>Duplodnaviria</taxon>
        <taxon>Heunggongvirae</taxon>
        <taxon>Uroviricota</taxon>
        <taxon>Caudoviricetes</taxon>
        <taxon>Peduoviridae</taxon>
        <taxon>Maltschvirus</taxon>
        <taxon>Maltschvirus maltsch</taxon>
    </lineage>
</organism>
<reference evidence="1" key="1">
    <citation type="submission" date="2020-05" db="EMBL/GenBank/DDBJ databases">
        <authorList>
            <person name="Chiriac C."/>
            <person name="Salcher M."/>
            <person name="Ghai R."/>
            <person name="Kavagutti S V."/>
        </authorList>
    </citation>
    <scope>NUCLEOTIDE SEQUENCE</scope>
</reference>
<dbReference type="EMBL" id="LR798279">
    <property type="protein sequence ID" value="CAB5220059.1"/>
    <property type="molecule type" value="Genomic_DNA"/>
</dbReference>
<name>A0A6J7WPY5_9CAUD</name>
<evidence type="ECO:0000313" key="1">
    <source>
        <dbReference type="EMBL" id="CAB5220059.1"/>
    </source>
</evidence>
<protein>
    <submittedName>
        <fullName evidence="1">Uncharacterized protein</fullName>
    </submittedName>
</protein>